<gene>
    <name evidence="1" type="ORF">MCC93_02110</name>
</gene>
<proteinExistence type="predicted"/>
<reference evidence="1 2" key="1">
    <citation type="submission" date="2014-12" db="EMBL/GenBank/DDBJ databases">
        <title>Genome sequence of Morococcus cerebrosus.</title>
        <authorList>
            <person name="Shin S.-K."/>
            <person name="Yi H."/>
        </authorList>
    </citation>
    <scope>NUCLEOTIDE SEQUENCE [LARGE SCALE GENOMIC DNA]</scope>
    <source>
        <strain evidence="1 2">CIP 81.93</strain>
    </source>
</reference>
<dbReference type="Proteomes" id="UP000031390">
    <property type="component" value="Unassembled WGS sequence"/>
</dbReference>
<protein>
    <submittedName>
        <fullName evidence="1">Uncharacterized protein</fullName>
    </submittedName>
</protein>
<name>A0A0C1ELK4_9NEIS</name>
<accession>A0A0C1ELK4</accession>
<sequence length="49" mass="5725">MAALKSFRNAEVWIPAYAGMTMDKGFFEFFKDRFGGGFRGQSPRYGWFF</sequence>
<organism evidence="1 2">
    <name type="scientific">Morococcus cerebrosus</name>
    <dbReference type="NCBI Taxonomy" id="1056807"/>
    <lineage>
        <taxon>Bacteria</taxon>
        <taxon>Pseudomonadati</taxon>
        <taxon>Pseudomonadota</taxon>
        <taxon>Betaproteobacteria</taxon>
        <taxon>Neisseriales</taxon>
        <taxon>Neisseriaceae</taxon>
        <taxon>Morococcus</taxon>
    </lineage>
</organism>
<evidence type="ECO:0000313" key="1">
    <source>
        <dbReference type="EMBL" id="KIC13125.1"/>
    </source>
</evidence>
<dbReference type="EMBL" id="JUFZ01000008">
    <property type="protein sequence ID" value="KIC13125.1"/>
    <property type="molecule type" value="Genomic_DNA"/>
</dbReference>
<comment type="caution">
    <text evidence="1">The sequence shown here is derived from an EMBL/GenBank/DDBJ whole genome shotgun (WGS) entry which is preliminary data.</text>
</comment>
<evidence type="ECO:0000313" key="2">
    <source>
        <dbReference type="Proteomes" id="UP000031390"/>
    </source>
</evidence>
<dbReference type="AlphaFoldDB" id="A0A0C1ELK4"/>